<dbReference type="AlphaFoldDB" id="A0A1M5X5B5"/>
<keyword evidence="1" id="KW-0812">Transmembrane</keyword>
<feature type="transmembrane region" description="Helical" evidence="1">
    <location>
        <begin position="36"/>
        <end position="62"/>
    </location>
</feature>
<dbReference type="Proteomes" id="UP000189796">
    <property type="component" value="Chromosome I"/>
</dbReference>
<evidence type="ECO:0000313" key="2">
    <source>
        <dbReference type="EMBL" id="SHH95015.1"/>
    </source>
</evidence>
<proteinExistence type="predicted"/>
<keyword evidence="1" id="KW-0472">Membrane</keyword>
<evidence type="ECO:0008006" key="4">
    <source>
        <dbReference type="Google" id="ProtNLM"/>
    </source>
</evidence>
<protein>
    <recommendedName>
        <fullName evidence="4">Lipopolysaccharide assembly protein A domain-containing protein</fullName>
    </recommendedName>
</protein>
<evidence type="ECO:0000256" key="1">
    <source>
        <dbReference type="SAM" id="Phobius"/>
    </source>
</evidence>
<gene>
    <name evidence="2" type="ORF">SAMN05443248_7034</name>
</gene>
<name>A0A1M5X5B5_9BRAD</name>
<dbReference type="RefSeq" id="WP_079605316.1">
    <property type="nucleotide sequence ID" value="NZ_LT670817.1"/>
</dbReference>
<evidence type="ECO:0000313" key="3">
    <source>
        <dbReference type="Proteomes" id="UP000189796"/>
    </source>
</evidence>
<dbReference type="EMBL" id="LT670817">
    <property type="protein sequence ID" value="SHH95015.1"/>
    <property type="molecule type" value="Genomic_DNA"/>
</dbReference>
<accession>A0A1M5X5B5</accession>
<keyword evidence="1" id="KW-1133">Transmembrane helix</keyword>
<organism evidence="2 3">
    <name type="scientific">Bradyrhizobium erythrophlei</name>
    <dbReference type="NCBI Taxonomy" id="1437360"/>
    <lineage>
        <taxon>Bacteria</taxon>
        <taxon>Pseudomonadati</taxon>
        <taxon>Pseudomonadota</taxon>
        <taxon>Alphaproteobacteria</taxon>
        <taxon>Hyphomicrobiales</taxon>
        <taxon>Nitrobacteraceae</taxon>
        <taxon>Bradyrhizobium</taxon>
    </lineage>
</organism>
<sequence length="77" mass="8359">MRWIYLAVIILIVAATIIFALQNFEIVTMSFLGFNARVPLAVLVAVVYILGAATGGSLFALLRRSYEGSRRSIVGSP</sequence>
<reference evidence="2 3" key="1">
    <citation type="submission" date="2016-11" db="EMBL/GenBank/DDBJ databases">
        <authorList>
            <person name="Jaros S."/>
            <person name="Januszkiewicz K."/>
            <person name="Wedrychowicz H."/>
        </authorList>
    </citation>
    <scope>NUCLEOTIDE SEQUENCE [LARGE SCALE GENOMIC DNA]</scope>
    <source>
        <strain evidence="2 3">GAS138</strain>
    </source>
</reference>